<protein>
    <submittedName>
        <fullName evidence="1">Uncharacterized protein</fullName>
    </submittedName>
</protein>
<dbReference type="AlphaFoldDB" id="A0ABD1M5G9"/>
<keyword evidence="2" id="KW-1185">Reference proteome</keyword>
<gene>
    <name evidence="1" type="ORF">Fmac_018468</name>
</gene>
<dbReference type="Proteomes" id="UP001603857">
    <property type="component" value="Unassembled WGS sequence"/>
</dbReference>
<sequence>MSEITQERKWCGIRCSNHIGPNSHKVHVLPSKKQTLIFYATYYTQNAKMTHIMYCNLSTNNDETTFTMHACRN</sequence>
<dbReference type="EMBL" id="JBGMDY010000006">
    <property type="protein sequence ID" value="KAL2330887.1"/>
    <property type="molecule type" value="Genomic_DNA"/>
</dbReference>
<accession>A0ABD1M5G9</accession>
<evidence type="ECO:0000313" key="1">
    <source>
        <dbReference type="EMBL" id="KAL2330887.1"/>
    </source>
</evidence>
<reference evidence="1 2" key="1">
    <citation type="submission" date="2024-08" db="EMBL/GenBank/DDBJ databases">
        <title>Insights into the chromosomal genome structure of Flemingia macrophylla.</title>
        <authorList>
            <person name="Ding Y."/>
            <person name="Zhao Y."/>
            <person name="Bi W."/>
            <person name="Wu M."/>
            <person name="Zhao G."/>
            <person name="Gong Y."/>
            <person name="Li W."/>
            <person name="Zhang P."/>
        </authorList>
    </citation>
    <scope>NUCLEOTIDE SEQUENCE [LARGE SCALE GENOMIC DNA]</scope>
    <source>
        <strain evidence="1">DYQJB</strain>
        <tissue evidence="1">Leaf</tissue>
    </source>
</reference>
<proteinExistence type="predicted"/>
<organism evidence="1 2">
    <name type="scientific">Flemingia macrophylla</name>
    <dbReference type="NCBI Taxonomy" id="520843"/>
    <lineage>
        <taxon>Eukaryota</taxon>
        <taxon>Viridiplantae</taxon>
        <taxon>Streptophyta</taxon>
        <taxon>Embryophyta</taxon>
        <taxon>Tracheophyta</taxon>
        <taxon>Spermatophyta</taxon>
        <taxon>Magnoliopsida</taxon>
        <taxon>eudicotyledons</taxon>
        <taxon>Gunneridae</taxon>
        <taxon>Pentapetalae</taxon>
        <taxon>rosids</taxon>
        <taxon>fabids</taxon>
        <taxon>Fabales</taxon>
        <taxon>Fabaceae</taxon>
        <taxon>Papilionoideae</taxon>
        <taxon>50 kb inversion clade</taxon>
        <taxon>NPAAA clade</taxon>
        <taxon>indigoferoid/millettioid clade</taxon>
        <taxon>Phaseoleae</taxon>
        <taxon>Flemingia</taxon>
    </lineage>
</organism>
<comment type="caution">
    <text evidence="1">The sequence shown here is derived from an EMBL/GenBank/DDBJ whole genome shotgun (WGS) entry which is preliminary data.</text>
</comment>
<evidence type="ECO:0000313" key="2">
    <source>
        <dbReference type="Proteomes" id="UP001603857"/>
    </source>
</evidence>
<name>A0ABD1M5G9_9FABA</name>